<evidence type="ECO:0000313" key="4">
    <source>
        <dbReference type="EMBL" id="KAK0059978.1"/>
    </source>
</evidence>
<sequence>MERMTLIVYSLMFGSIVFSKFVAEGKITCFYSSDVLQSSDLHSSLCTYVSDLPSDPVLNTIATSAFDSSNSNFDISTTLNLESSASDINDPETNSISSTHFYSDTSDKSETSDDLTSLGTDFSSYSPLVRATPTSDIKSTDSETSGNFMSSDVSSSTYSVNAETNLNSKTLGPSHVNSLSTDTESIGVSSSIITSEIVSSNNDDQSNIDPFLSTMVETSLARNDYSESNEISYASSDISKSYKLSFASNDISDSAKSTSDSSSQDMTVDTTMFYTSDSSLTQAYDPSTLVSEMDSSELSVSPTLPPSSVEVSRSSSAFYEIISSSLGVGVSLFSRFAETSTPETATLVVESSLEELSNNSIVMVSLKSSEPSLFLAESTNQGLEITSVELSESSVVLFSLQSSTPELAVSDISITRETETLSLESNSIFSSDISDQVASTEAFTSSTELSDLSQTIYTNTETLKTSSSTGSESSIEMVTTDQTTPCLTLSDTSDYTVSASLASETSAAAVSENSHVVLSTELIAPSLTLSATSDFTVSTTTASETKTTTVSTESMSPSLISDSSDSTLSISTPAETNSAALTDSFIVMVSSESITLTVSRSDSLDTIATDFSTSASETVTVTDLGSSLTPILTQSVTPNLASSDFLHSILSATPTLDTNTVAVTESSNVVVSLTPSLTTSQPTSHLEIESSSTNWITPSATLSSMATTPSTTLSSTATTPSATISSTATSPSATLSSTATTPSATLSSTATTPSATFSSTATTLSATLSSTATTPSATLSSTATTPSATLRSTATTPSATLSSTATTPSATLSSTATTPSATLSSTATTPSLADLNTTSAITSTTTSTALLRETEERNVTFEFNLNTHVTVTDDLISQIKAQLFSLFGHWMTDLKRVHIYNVSVDPRQRSFKLKADVGFILDSKNSIQQLTRGLTKYKDEKQNHPLSLDTVNATLADIKVHNVSFSSLNDDCEKAKHISGCRDSCDDPQVEEICRKSDNIDNIDDLIIGLAVGIPLFVLTSLFIILIVCIYRRRKRKENYMDEKDMPDVYMGNLFASSFAKQNMRYPNGEYDKISNGSSNGSYSSRKKVPKTTSGDEESRWYNSLQHQPKSGLKGNFSWDFLYRGETFKIQRPKLNAISTDL</sequence>
<feature type="region of interest" description="Disordered" evidence="1">
    <location>
        <begin position="706"/>
        <end position="756"/>
    </location>
</feature>
<feature type="region of interest" description="Disordered" evidence="1">
    <location>
        <begin position="132"/>
        <end position="154"/>
    </location>
</feature>
<gene>
    <name evidence="4" type="ORF">Bpfe_010506</name>
</gene>
<feature type="compositionally biased region" description="Polar residues" evidence="1">
    <location>
        <begin position="84"/>
        <end position="102"/>
    </location>
</feature>
<evidence type="ECO:0000313" key="5">
    <source>
        <dbReference type="Proteomes" id="UP001233172"/>
    </source>
</evidence>
<feature type="signal peptide" evidence="3">
    <location>
        <begin position="1"/>
        <end position="19"/>
    </location>
</feature>
<name>A0AAD8BTN1_BIOPF</name>
<comment type="caution">
    <text evidence="4">The sequence shown here is derived from an EMBL/GenBank/DDBJ whole genome shotgun (WGS) entry which is preliminary data.</text>
</comment>
<feature type="chain" id="PRO_5042053855" evidence="3">
    <location>
        <begin position="20"/>
        <end position="1142"/>
    </location>
</feature>
<dbReference type="Proteomes" id="UP001233172">
    <property type="component" value="Unassembled WGS sequence"/>
</dbReference>
<keyword evidence="3" id="KW-0732">Signal</keyword>
<evidence type="ECO:0000256" key="2">
    <source>
        <dbReference type="SAM" id="Phobius"/>
    </source>
</evidence>
<feature type="transmembrane region" description="Helical" evidence="2">
    <location>
        <begin position="1006"/>
        <end position="1031"/>
    </location>
</feature>
<keyword evidence="2" id="KW-0812">Transmembrane</keyword>
<keyword evidence="2" id="KW-1133">Transmembrane helix</keyword>
<keyword evidence="2" id="KW-0472">Membrane</keyword>
<reference evidence="4" key="2">
    <citation type="submission" date="2023-04" db="EMBL/GenBank/DDBJ databases">
        <authorList>
            <person name="Bu L."/>
            <person name="Lu L."/>
            <person name="Laidemitt M.R."/>
            <person name="Zhang S.M."/>
            <person name="Mutuku M."/>
            <person name="Mkoji G."/>
            <person name="Steinauer M."/>
            <person name="Loker E.S."/>
        </authorList>
    </citation>
    <scope>NUCLEOTIDE SEQUENCE</scope>
    <source>
        <strain evidence="4">KasaAsao</strain>
        <tissue evidence="4">Whole Snail</tissue>
    </source>
</reference>
<feature type="region of interest" description="Disordered" evidence="1">
    <location>
        <begin position="770"/>
        <end position="829"/>
    </location>
</feature>
<evidence type="ECO:0000256" key="1">
    <source>
        <dbReference type="SAM" id="MobiDB-lite"/>
    </source>
</evidence>
<evidence type="ECO:0000256" key="3">
    <source>
        <dbReference type="SAM" id="SignalP"/>
    </source>
</evidence>
<dbReference type="AlphaFoldDB" id="A0AAD8BTN1"/>
<keyword evidence="5" id="KW-1185">Reference proteome</keyword>
<accession>A0AAD8BTN1</accession>
<organism evidence="4 5">
    <name type="scientific">Biomphalaria pfeifferi</name>
    <name type="common">Bloodfluke planorb</name>
    <name type="synonym">Freshwater snail</name>
    <dbReference type="NCBI Taxonomy" id="112525"/>
    <lineage>
        <taxon>Eukaryota</taxon>
        <taxon>Metazoa</taxon>
        <taxon>Spiralia</taxon>
        <taxon>Lophotrochozoa</taxon>
        <taxon>Mollusca</taxon>
        <taxon>Gastropoda</taxon>
        <taxon>Heterobranchia</taxon>
        <taxon>Euthyneura</taxon>
        <taxon>Panpulmonata</taxon>
        <taxon>Hygrophila</taxon>
        <taxon>Lymnaeoidea</taxon>
        <taxon>Planorbidae</taxon>
        <taxon>Biomphalaria</taxon>
    </lineage>
</organism>
<protein>
    <submittedName>
        <fullName evidence="4">Mucin-22</fullName>
    </submittedName>
</protein>
<dbReference type="EMBL" id="JASAOG010000038">
    <property type="protein sequence ID" value="KAK0059978.1"/>
    <property type="molecule type" value="Genomic_DNA"/>
</dbReference>
<feature type="compositionally biased region" description="Polar residues" evidence="1">
    <location>
        <begin position="132"/>
        <end position="149"/>
    </location>
</feature>
<feature type="region of interest" description="Disordered" evidence="1">
    <location>
        <begin position="543"/>
        <end position="567"/>
    </location>
</feature>
<reference evidence="4" key="1">
    <citation type="journal article" date="2023" name="PLoS Negl. Trop. Dis.">
        <title>A genome sequence for Biomphalaria pfeifferi, the major vector snail for the human-infecting parasite Schistosoma mansoni.</title>
        <authorList>
            <person name="Bu L."/>
            <person name="Lu L."/>
            <person name="Laidemitt M.R."/>
            <person name="Zhang S.M."/>
            <person name="Mutuku M."/>
            <person name="Mkoji G."/>
            <person name="Steinauer M."/>
            <person name="Loker E.S."/>
        </authorList>
    </citation>
    <scope>NUCLEOTIDE SEQUENCE</scope>
    <source>
        <strain evidence="4">KasaAsao</strain>
    </source>
</reference>
<feature type="compositionally biased region" description="Low complexity" evidence="1">
    <location>
        <begin position="1075"/>
        <end position="1084"/>
    </location>
</feature>
<feature type="region of interest" description="Disordered" evidence="1">
    <location>
        <begin position="1075"/>
        <end position="1101"/>
    </location>
</feature>
<proteinExistence type="predicted"/>
<feature type="region of interest" description="Disordered" evidence="1">
    <location>
        <begin position="84"/>
        <end position="115"/>
    </location>
</feature>